<organism evidence="4 5">
    <name type="scientific">Filimonas zeae</name>
    <dbReference type="NCBI Taxonomy" id="1737353"/>
    <lineage>
        <taxon>Bacteria</taxon>
        <taxon>Pseudomonadati</taxon>
        <taxon>Bacteroidota</taxon>
        <taxon>Chitinophagia</taxon>
        <taxon>Chitinophagales</taxon>
        <taxon>Chitinophagaceae</taxon>
        <taxon>Filimonas</taxon>
    </lineage>
</organism>
<dbReference type="EMBL" id="BMIB01000002">
    <property type="protein sequence ID" value="GGH62973.1"/>
    <property type="molecule type" value="Genomic_DNA"/>
</dbReference>
<feature type="binding site" evidence="3">
    <location>
        <position position="132"/>
    </location>
    <ligand>
        <name>a divalent metal cation</name>
        <dbReference type="ChEBI" id="CHEBI:60240"/>
    </ligand>
</feature>
<evidence type="ECO:0000256" key="1">
    <source>
        <dbReference type="ARBA" id="ARBA00008635"/>
    </source>
</evidence>
<feature type="binding site" evidence="3">
    <location>
        <position position="136"/>
    </location>
    <ligand>
        <name>a divalent metal cation</name>
        <dbReference type="ChEBI" id="CHEBI:60240"/>
    </ligand>
</feature>
<accession>A0A917IUE4</accession>
<dbReference type="Proteomes" id="UP000627292">
    <property type="component" value="Unassembled WGS sequence"/>
</dbReference>
<keyword evidence="2 3" id="KW-0479">Metal-binding</keyword>
<name>A0A917IUE4_9BACT</name>
<dbReference type="PANTHER" id="PTHR37302:SF3">
    <property type="entry name" value="DAMAGE-INDUCIBLE PROTEIN DINB"/>
    <property type="match status" value="1"/>
</dbReference>
<dbReference type="Gene3D" id="1.20.120.450">
    <property type="entry name" value="dinb family like domain"/>
    <property type="match status" value="1"/>
</dbReference>
<gene>
    <name evidence="4" type="primary">yisT</name>
    <name evidence="4" type="ORF">GCM10011379_13360</name>
</gene>
<keyword evidence="5" id="KW-1185">Reference proteome</keyword>
<sequence>MTRAYITTLAQYNNHTDRLIMDWLSQISEEQWNQPLTSSFASIRQTAIHMVSAKKVWIDFWTKAPHPVYLSGVFNGTRKDLIELWESTSADLQSVIDNYPEEAYQQPVTFMYPDGRQGQMLFWQTLLHFVNHATYHRGQLVTLLRQAGFTNFTNTDMAGFFMAATQ</sequence>
<protein>
    <recommendedName>
        <fullName evidence="6">Damage-inducible protein DinB</fullName>
    </recommendedName>
</protein>
<proteinExistence type="inferred from homology"/>
<reference evidence="4" key="1">
    <citation type="journal article" date="2014" name="Int. J. Syst. Evol. Microbiol.">
        <title>Complete genome sequence of Corynebacterium casei LMG S-19264T (=DSM 44701T), isolated from a smear-ripened cheese.</title>
        <authorList>
            <consortium name="US DOE Joint Genome Institute (JGI-PGF)"/>
            <person name="Walter F."/>
            <person name="Albersmeier A."/>
            <person name="Kalinowski J."/>
            <person name="Ruckert C."/>
        </authorList>
    </citation>
    <scope>NUCLEOTIDE SEQUENCE</scope>
    <source>
        <strain evidence="4">CGMCC 1.15290</strain>
    </source>
</reference>
<dbReference type="InterPro" id="IPR034660">
    <property type="entry name" value="DinB/YfiT-like"/>
</dbReference>
<evidence type="ECO:0000313" key="4">
    <source>
        <dbReference type="EMBL" id="GGH62973.1"/>
    </source>
</evidence>
<evidence type="ECO:0000256" key="2">
    <source>
        <dbReference type="ARBA" id="ARBA00022723"/>
    </source>
</evidence>
<dbReference type="InterPro" id="IPR007837">
    <property type="entry name" value="DinB"/>
</dbReference>
<feature type="binding site" evidence="3">
    <location>
        <position position="49"/>
    </location>
    <ligand>
        <name>a divalent metal cation</name>
        <dbReference type="ChEBI" id="CHEBI:60240"/>
    </ligand>
</feature>
<comment type="caution">
    <text evidence="4">The sequence shown here is derived from an EMBL/GenBank/DDBJ whole genome shotgun (WGS) entry which is preliminary data.</text>
</comment>
<comment type="similarity">
    <text evidence="1">Belongs to the DinB family.</text>
</comment>
<dbReference type="RefSeq" id="WP_188951253.1">
    <property type="nucleotide sequence ID" value="NZ_BMIB01000002.1"/>
</dbReference>
<reference evidence="4" key="2">
    <citation type="submission" date="2020-09" db="EMBL/GenBank/DDBJ databases">
        <authorList>
            <person name="Sun Q."/>
            <person name="Zhou Y."/>
        </authorList>
    </citation>
    <scope>NUCLEOTIDE SEQUENCE</scope>
    <source>
        <strain evidence="4">CGMCC 1.15290</strain>
    </source>
</reference>
<dbReference type="PANTHER" id="PTHR37302">
    <property type="entry name" value="SLR1116 PROTEIN"/>
    <property type="match status" value="1"/>
</dbReference>
<evidence type="ECO:0000313" key="5">
    <source>
        <dbReference type="Proteomes" id="UP000627292"/>
    </source>
</evidence>
<dbReference type="AlphaFoldDB" id="A0A917IUE4"/>
<evidence type="ECO:0000256" key="3">
    <source>
        <dbReference type="PIRSR" id="PIRSR607837-1"/>
    </source>
</evidence>
<dbReference type="GO" id="GO:0046872">
    <property type="term" value="F:metal ion binding"/>
    <property type="evidence" value="ECO:0007669"/>
    <property type="project" value="UniProtKB-KW"/>
</dbReference>
<dbReference type="Pfam" id="PF05163">
    <property type="entry name" value="DinB"/>
    <property type="match status" value="1"/>
</dbReference>
<dbReference type="SUPFAM" id="SSF109854">
    <property type="entry name" value="DinB/YfiT-like putative metalloenzymes"/>
    <property type="match status" value="1"/>
</dbReference>
<evidence type="ECO:0008006" key="6">
    <source>
        <dbReference type="Google" id="ProtNLM"/>
    </source>
</evidence>